<feature type="binding site" evidence="8">
    <location>
        <position position="314"/>
    </location>
    <ligand>
        <name>substrate</name>
    </ligand>
</feature>
<evidence type="ECO:0000256" key="3">
    <source>
        <dbReference type="ARBA" id="ARBA00012756"/>
    </source>
</evidence>
<dbReference type="InterPro" id="IPR013739">
    <property type="entry name" value="Beta_galactosidase_C"/>
</dbReference>
<evidence type="ECO:0000313" key="13">
    <source>
        <dbReference type="EMBL" id="KRL60980.1"/>
    </source>
</evidence>
<dbReference type="Proteomes" id="UP000051264">
    <property type="component" value="Unassembled WGS sequence"/>
</dbReference>
<evidence type="ECO:0000256" key="7">
    <source>
        <dbReference type="PIRSR" id="PIRSR001084-1"/>
    </source>
</evidence>
<comment type="similarity">
    <text evidence="2 6">Belongs to the glycosyl hydrolase 42 family.</text>
</comment>
<evidence type="ECO:0000259" key="11">
    <source>
        <dbReference type="Pfam" id="PF08532"/>
    </source>
</evidence>
<dbReference type="PANTHER" id="PTHR36447">
    <property type="entry name" value="BETA-GALACTOSIDASE GANA"/>
    <property type="match status" value="1"/>
</dbReference>
<feature type="binding site" evidence="9">
    <location>
        <position position="160"/>
    </location>
    <ligand>
        <name>Zn(2+)</name>
        <dbReference type="ChEBI" id="CHEBI:29105"/>
    </ligand>
</feature>
<evidence type="ECO:0000259" key="12">
    <source>
        <dbReference type="Pfam" id="PF08533"/>
    </source>
</evidence>
<feature type="binding site" evidence="8">
    <location>
        <position position="111"/>
    </location>
    <ligand>
        <name>substrate</name>
    </ligand>
</feature>
<feature type="binding site" evidence="9">
    <location>
        <position position="157"/>
    </location>
    <ligand>
        <name>Zn(2+)</name>
        <dbReference type="ChEBI" id="CHEBI:29105"/>
    </ligand>
</feature>
<dbReference type="CDD" id="cd03143">
    <property type="entry name" value="A4_beta-galactosidase_middle_domain"/>
    <property type="match status" value="1"/>
</dbReference>
<evidence type="ECO:0000256" key="8">
    <source>
        <dbReference type="PIRSR" id="PIRSR001084-2"/>
    </source>
</evidence>
<accession>A0A0R1S097</accession>
<dbReference type="Pfam" id="PF08532">
    <property type="entry name" value="Glyco_hydro_42M"/>
    <property type="match status" value="1"/>
</dbReference>
<dbReference type="PATRIC" id="fig|1423747.3.peg.1098"/>
<sequence>MDKTLGQQMLFGGDYNPEQWPENSWESDIQLLQQAHINSATINVFSWALLEPAEGQFDFTKLKKIIKLLTKYNFKIVLATATAALPAWLVRQYPAVGRVNPNGIQQQHGKRHNACPNNPDFQRLASQLVTQLAERFANLPNLAYWHISNEYGGLCYCDNCAQAFRDWLQVRYGDIDTLNSAWNSHFWSHTYTDWIDILPPMRTTDLFSNGKPVLGGAALDYQRFQSDSLLANYTMERDIIRQFDATTPMTTNLMGSQKDLDYFKWAPEMDIISWDNYPSYDTPASYTAMQHDLMFGLKQKPFLLMEQTPNQQNWQPFNALKKPGEVRMFSFQAIAHGANSVQFFQLKQSLSGAEKFHGAIIPHSGQTTGRIFKEIAQLGTDFQQLPASLLDTSKKAQVALVFDWDSFWGLENSIGPTTKLDYVQMVHRYYALFYQAGIAVDLISTDMALIDYDLVLAPKLYAANAQFTAKVSEYVAHGGQFVTTTMAGLTDDHDHIIPGGYPGAFHEVLGLTFDETDALPNEQSVALVDQQTNVLGTGTTLCDLIQVSTAEPLAYYGDSVFYQGTPAVTVNHFGAGKAYYIGTEPDSDFLNKLLINLIPLTQIQEQHNPHVEITTRETTDEAFHFVINTTDQTQPTINPYPGQVDLLSGQTYSEQLTLDPFAVLIFRVKKS</sequence>
<feature type="active site" description="Nucleophile" evidence="7">
    <location>
        <position position="306"/>
    </location>
</feature>
<dbReference type="Gene3D" id="3.40.50.880">
    <property type="match status" value="1"/>
</dbReference>
<dbReference type="GO" id="GO:0009341">
    <property type="term" value="C:beta-galactosidase complex"/>
    <property type="evidence" value="ECO:0007669"/>
    <property type="project" value="InterPro"/>
</dbReference>
<gene>
    <name evidence="13" type="ORF">FC69_GL001076</name>
</gene>
<evidence type="ECO:0000256" key="4">
    <source>
        <dbReference type="ARBA" id="ARBA00022801"/>
    </source>
</evidence>
<dbReference type="eggNOG" id="COG1874">
    <property type="taxonomic scope" value="Bacteria"/>
</dbReference>
<evidence type="ECO:0000256" key="9">
    <source>
        <dbReference type="PIRSR" id="PIRSR001084-3"/>
    </source>
</evidence>
<dbReference type="Pfam" id="PF02449">
    <property type="entry name" value="Glyco_hydro_42"/>
    <property type="match status" value="1"/>
</dbReference>
<dbReference type="InterPro" id="IPR029062">
    <property type="entry name" value="Class_I_gatase-like"/>
</dbReference>
<dbReference type="RefSeq" id="WP_056950282.1">
    <property type="nucleotide sequence ID" value="NZ_AZEX01000029.1"/>
</dbReference>
<dbReference type="SUPFAM" id="SSF51445">
    <property type="entry name" value="(Trans)glycosidases"/>
    <property type="match status" value="1"/>
</dbReference>
<dbReference type="AlphaFoldDB" id="A0A0R1S097"/>
<feature type="binding site" evidence="8">
    <location>
        <position position="149"/>
    </location>
    <ligand>
        <name>substrate</name>
    </ligand>
</feature>
<dbReference type="GO" id="GO:0004565">
    <property type="term" value="F:beta-galactosidase activity"/>
    <property type="evidence" value="ECO:0007669"/>
    <property type="project" value="UniProtKB-EC"/>
</dbReference>
<dbReference type="Gene3D" id="2.60.40.1180">
    <property type="entry name" value="Golgi alpha-mannosidase II"/>
    <property type="match status" value="1"/>
</dbReference>
<feature type="active site" description="Proton donor" evidence="7">
    <location>
        <position position="150"/>
    </location>
</feature>
<evidence type="ECO:0000259" key="10">
    <source>
        <dbReference type="Pfam" id="PF02449"/>
    </source>
</evidence>
<dbReference type="InterPro" id="IPR013529">
    <property type="entry name" value="Glyco_hydro_42_N"/>
</dbReference>
<evidence type="ECO:0000256" key="2">
    <source>
        <dbReference type="ARBA" id="ARBA00005940"/>
    </source>
</evidence>
<dbReference type="PANTHER" id="PTHR36447:SF1">
    <property type="entry name" value="BETA-GALACTOSIDASE GANA"/>
    <property type="match status" value="1"/>
</dbReference>
<dbReference type="SUPFAM" id="SSF51011">
    <property type="entry name" value="Glycosyl hydrolase domain"/>
    <property type="match status" value="1"/>
</dbReference>
<dbReference type="Gene3D" id="3.20.20.80">
    <property type="entry name" value="Glycosidases"/>
    <property type="match status" value="1"/>
</dbReference>
<keyword evidence="9" id="KW-0862">Zinc</keyword>
<reference evidence="13 14" key="1">
    <citation type="journal article" date="2015" name="Genome Announc.">
        <title>Expanding the biotechnology potential of lactobacilli through comparative genomics of 213 strains and associated genera.</title>
        <authorList>
            <person name="Sun Z."/>
            <person name="Harris H.M."/>
            <person name="McCann A."/>
            <person name="Guo C."/>
            <person name="Argimon S."/>
            <person name="Zhang W."/>
            <person name="Yang X."/>
            <person name="Jeffery I.B."/>
            <person name="Cooney J.C."/>
            <person name="Kagawa T.F."/>
            <person name="Liu W."/>
            <person name="Song Y."/>
            <person name="Salvetti E."/>
            <person name="Wrobel A."/>
            <person name="Rasinkangas P."/>
            <person name="Parkhill J."/>
            <person name="Rea M.C."/>
            <person name="O'Sullivan O."/>
            <person name="Ritari J."/>
            <person name="Douillard F.P."/>
            <person name="Paul Ross R."/>
            <person name="Yang R."/>
            <person name="Briner A.E."/>
            <person name="Felis G.E."/>
            <person name="de Vos W.M."/>
            <person name="Barrangou R."/>
            <person name="Klaenhammer T.R."/>
            <person name="Caufield P.W."/>
            <person name="Cui Y."/>
            <person name="Zhang H."/>
            <person name="O'Toole P.W."/>
        </authorList>
    </citation>
    <scope>NUCLEOTIDE SEQUENCE [LARGE SCALE GENOMIC DNA]</scope>
    <source>
        <strain evidence="13 14">DSM 14340</strain>
    </source>
</reference>
<keyword evidence="5 6" id="KW-0326">Glycosidase</keyword>
<evidence type="ECO:0000256" key="6">
    <source>
        <dbReference type="PIRNR" id="PIRNR001084"/>
    </source>
</evidence>
<protein>
    <recommendedName>
        <fullName evidence="3 6">Beta-galactosidase</fullName>
        <shortName evidence="6">Beta-gal</shortName>
        <ecNumber evidence="3 6">3.2.1.23</ecNumber>
    </recommendedName>
</protein>
<feature type="binding site" evidence="9">
    <location>
        <position position="115"/>
    </location>
    <ligand>
        <name>Zn(2+)</name>
        <dbReference type="ChEBI" id="CHEBI:29105"/>
    </ligand>
</feature>
<dbReference type="InterPro" id="IPR013780">
    <property type="entry name" value="Glyco_hydro_b"/>
</dbReference>
<evidence type="ECO:0000313" key="14">
    <source>
        <dbReference type="Proteomes" id="UP000051264"/>
    </source>
</evidence>
<feature type="domain" description="Beta-galactosidase trimerisation" evidence="11">
    <location>
        <begin position="396"/>
        <end position="598"/>
    </location>
</feature>
<feature type="domain" description="Beta-galactosidase C-terminal" evidence="12">
    <location>
        <begin position="611"/>
        <end position="667"/>
    </location>
</feature>
<keyword evidence="4 6" id="KW-0378">Hydrolase</keyword>
<dbReference type="GO" id="GO:0046872">
    <property type="term" value="F:metal ion binding"/>
    <property type="evidence" value="ECO:0007669"/>
    <property type="project" value="UniProtKB-KW"/>
</dbReference>
<dbReference type="InterPro" id="IPR003476">
    <property type="entry name" value="Glyco_hydro_42"/>
</dbReference>
<evidence type="ECO:0000256" key="5">
    <source>
        <dbReference type="ARBA" id="ARBA00023295"/>
    </source>
</evidence>
<dbReference type="InterPro" id="IPR017853">
    <property type="entry name" value="GH"/>
</dbReference>
<dbReference type="InterPro" id="IPR013738">
    <property type="entry name" value="Beta_galactosidase_Trimer"/>
</dbReference>
<organism evidence="13 14">
    <name type="scientific">Latilactobacillus fuchuensis DSM 14340 = JCM 11249</name>
    <dbReference type="NCBI Taxonomy" id="1423747"/>
    <lineage>
        <taxon>Bacteria</taxon>
        <taxon>Bacillati</taxon>
        <taxon>Bacillota</taxon>
        <taxon>Bacilli</taxon>
        <taxon>Lactobacillales</taxon>
        <taxon>Lactobacillaceae</taxon>
        <taxon>Latilactobacillus</taxon>
    </lineage>
</organism>
<name>A0A0R1S097_9LACO</name>
<dbReference type="STRING" id="1423747.FC69_GL001076"/>
<dbReference type="EC" id="3.2.1.23" evidence="3 6"/>
<dbReference type="Pfam" id="PF08533">
    <property type="entry name" value="Glyco_hydro_42C"/>
    <property type="match status" value="1"/>
</dbReference>
<proteinExistence type="inferred from homology"/>
<dbReference type="SUPFAM" id="SSF52317">
    <property type="entry name" value="Class I glutamine amidotransferase-like"/>
    <property type="match status" value="1"/>
</dbReference>
<comment type="catalytic activity">
    <reaction evidence="1 6">
        <text>Hydrolysis of terminal non-reducing beta-D-galactose residues in beta-D-galactosides.</text>
        <dbReference type="EC" id="3.2.1.23"/>
    </reaction>
</comment>
<dbReference type="GO" id="GO:0006012">
    <property type="term" value="P:galactose metabolic process"/>
    <property type="evidence" value="ECO:0007669"/>
    <property type="project" value="InterPro"/>
</dbReference>
<feature type="binding site" evidence="9">
    <location>
        <position position="155"/>
    </location>
    <ligand>
        <name>Zn(2+)</name>
        <dbReference type="ChEBI" id="CHEBI:29105"/>
    </ligand>
</feature>
<comment type="caution">
    <text evidence="13">The sequence shown here is derived from an EMBL/GenBank/DDBJ whole genome shotgun (WGS) entry which is preliminary data.</text>
</comment>
<feature type="domain" description="Glycoside hydrolase family 42 N-terminal" evidence="10">
    <location>
        <begin position="14"/>
        <end position="384"/>
    </location>
</feature>
<dbReference type="PIRSF" id="PIRSF001084">
    <property type="entry name" value="B-galactosidase"/>
    <property type="match status" value="1"/>
</dbReference>
<dbReference type="EMBL" id="AZEX01000029">
    <property type="protein sequence ID" value="KRL60980.1"/>
    <property type="molecule type" value="Genomic_DNA"/>
</dbReference>
<dbReference type="OrthoDB" id="9800974at2"/>
<keyword evidence="9" id="KW-0479">Metal-binding</keyword>
<evidence type="ECO:0000256" key="1">
    <source>
        <dbReference type="ARBA" id="ARBA00001412"/>
    </source>
</evidence>